<evidence type="ECO:0000313" key="2">
    <source>
        <dbReference type="Proteomes" id="UP000019335"/>
    </source>
</evidence>
<accession>W7TUJ6</accession>
<dbReference type="OrthoDB" id="10290190at2759"/>
<reference evidence="1 2" key="1">
    <citation type="journal article" date="2014" name="Mol. Plant">
        <title>Chromosome Scale Genome Assembly and Transcriptome Profiling of Nannochloropsis gaditana in Nitrogen Depletion.</title>
        <authorList>
            <person name="Corteggiani Carpinelli E."/>
            <person name="Telatin A."/>
            <person name="Vitulo N."/>
            <person name="Forcato C."/>
            <person name="D'Angelo M."/>
            <person name="Schiavon R."/>
            <person name="Vezzi A."/>
            <person name="Giacometti G.M."/>
            <person name="Morosinotto T."/>
            <person name="Valle G."/>
        </authorList>
    </citation>
    <scope>NUCLEOTIDE SEQUENCE [LARGE SCALE GENOMIC DNA]</scope>
    <source>
        <strain evidence="1 2">B-31</strain>
    </source>
</reference>
<gene>
    <name evidence="1" type="ORF">Naga_100027g35</name>
</gene>
<dbReference type="EMBL" id="AZIL01001411">
    <property type="protein sequence ID" value="EWM23949.1"/>
    <property type="molecule type" value="Genomic_DNA"/>
</dbReference>
<comment type="caution">
    <text evidence="1">The sequence shown here is derived from an EMBL/GenBank/DDBJ whole genome shotgun (WGS) entry which is preliminary data.</text>
</comment>
<keyword evidence="2" id="KW-1185">Reference proteome</keyword>
<dbReference type="Proteomes" id="UP000019335">
    <property type="component" value="Chromosome 15"/>
</dbReference>
<evidence type="ECO:0000313" key="1">
    <source>
        <dbReference type="EMBL" id="EWM23949.1"/>
    </source>
</evidence>
<sequence length="605" mass="65680">MLRPPSSTSPCFQYHRMTNAGVDEKGVVASFWHTYRVGAYITRELANDASLIAFELGAGFAAIVGLGVYEGTLVSRQGMDGGAIKMSQPLRYALWTALPCAAGHILPSGAVLRNLMKVPATTTPSLISSISESAAAGPGMLKVRNLQAGRHVVGLATLIGTTLQVGASIQRGRQFYRAQVLDGREPPLAPPDAVRISHRPPASAGDAPAFHVVLMADAQDKLPWWGEGGRVSRAMPHRWWTRAQWITDPREWMGLLPSPNIASLRYTDMRPLFLEAEVSASSRPRGLSLNLALESLRAGGRAGSRGPRVVGGGEEGVVRVLMASGECLRSPTRRMVEESGAVDLMVDGEAAVALAALAWMEETPYASAWSALAAQRTREEEAKISARREGSSVWKGLEQWNAWAERLPVSEAVGRPWRWLAGTWETMGRRVRWLLKGGVTARDALEEYKVVVLVHDADAPRLSQRLKLKELLQAAGWDVWGPGTSASRLVGDRDALVPVLVYCQDDATTLERARFLVRAGRPPQLTCALVEDPESACPWLAGGRPIVDDRGSDTEAKPTILSVSDVHDKIFAFIRGRVKEGKSIAEVQSELDDSTGLMPSSTRRE</sequence>
<organism evidence="1 2">
    <name type="scientific">Nannochloropsis gaditana</name>
    <dbReference type="NCBI Taxonomy" id="72520"/>
    <lineage>
        <taxon>Eukaryota</taxon>
        <taxon>Sar</taxon>
        <taxon>Stramenopiles</taxon>
        <taxon>Ochrophyta</taxon>
        <taxon>Eustigmatophyceae</taxon>
        <taxon>Eustigmatales</taxon>
        <taxon>Monodopsidaceae</taxon>
        <taxon>Nannochloropsis</taxon>
    </lineage>
</organism>
<proteinExistence type="predicted"/>
<protein>
    <submittedName>
        <fullName evidence="1">Uncharacterized protein</fullName>
    </submittedName>
</protein>
<dbReference type="AlphaFoldDB" id="W7TUJ6"/>
<name>W7TUJ6_9STRA</name>